<sequence>MQNSNSIYVKVKMKASVRERRILVKDVAEIWCSRAEERPKIDQLTLRHIPEGEKRKHKYVISAIEILNRIAKELPWASITLLGEPDVVVDCRKKPEKHTGWEVLKTAAVCLITFTGAAFAIMTFNNDVDVGTIFRTLYRLFTGMESNGKTVLEGTYSVGIFLGIVLFFNHFSHFQISDDPTPLEVQMRIYEKDVNTAIIENEERSEDGVDVE</sequence>
<dbReference type="Gene3D" id="2.60.480.10">
    <property type="entry name" value="eubacterium ventriosum atcc domain"/>
    <property type="match status" value="1"/>
</dbReference>
<feature type="transmembrane region" description="Helical" evidence="1">
    <location>
        <begin position="154"/>
        <end position="171"/>
    </location>
</feature>
<feature type="domain" description="Stage V sporulation protein AA" evidence="2">
    <location>
        <begin position="5"/>
        <end position="94"/>
    </location>
</feature>
<evidence type="ECO:0000256" key="1">
    <source>
        <dbReference type="SAM" id="Phobius"/>
    </source>
</evidence>
<protein>
    <submittedName>
        <fullName evidence="3">Stage V sporulation protein AA</fullName>
    </submittedName>
</protein>
<proteinExistence type="predicted"/>
<dbReference type="Pfam" id="PF12164">
    <property type="entry name" value="SporV_AA"/>
    <property type="match status" value="1"/>
</dbReference>
<dbReference type="Proteomes" id="UP001198182">
    <property type="component" value="Unassembled WGS sequence"/>
</dbReference>
<accession>A0AAE3EB45</accession>
<evidence type="ECO:0000259" key="2">
    <source>
        <dbReference type="Pfam" id="PF12164"/>
    </source>
</evidence>
<dbReference type="RefSeq" id="WP_308453327.1">
    <property type="nucleotide sequence ID" value="NZ_JAJEQR010000015.1"/>
</dbReference>
<dbReference type="InterPro" id="IPR021997">
    <property type="entry name" value="SporV_AA"/>
</dbReference>
<feature type="transmembrane region" description="Helical" evidence="1">
    <location>
        <begin position="103"/>
        <end position="124"/>
    </location>
</feature>
<dbReference type="EMBL" id="JAJEQR010000015">
    <property type="protein sequence ID" value="MCC2230690.1"/>
    <property type="molecule type" value="Genomic_DNA"/>
</dbReference>
<dbReference type="AlphaFoldDB" id="A0AAE3EB45"/>
<gene>
    <name evidence="3" type="ORF">LKD81_06705</name>
</gene>
<evidence type="ECO:0000313" key="4">
    <source>
        <dbReference type="Proteomes" id="UP001198182"/>
    </source>
</evidence>
<reference evidence="3" key="1">
    <citation type="submission" date="2021-10" db="EMBL/GenBank/DDBJ databases">
        <title>Anaerobic single-cell dispensing facilitates the cultivation of human gut bacteria.</title>
        <authorList>
            <person name="Afrizal A."/>
        </authorList>
    </citation>
    <scope>NUCLEOTIDE SEQUENCE</scope>
    <source>
        <strain evidence="3">CLA-AA-H215</strain>
    </source>
</reference>
<dbReference type="InterPro" id="IPR038548">
    <property type="entry name" value="SporV_AA_N_sf"/>
</dbReference>
<name>A0AAE3EB45_9FIRM</name>
<keyword evidence="1" id="KW-1133">Transmembrane helix</keyword>
<keyword evidence="1" id="KW-0812">Transmembrane</keyword>
<comment type="caution">
    <text evidence="3">The sequence shown here is derived from an EMBL/GenBank/DDBJ whole genome shotgun (WGS) entry which is preliminary data.</text>
</comment>
<keyword evidence="4" id="KW-1185">Reference proteome</keyword>
<organism evidence="3 4">
    <name type="scientific">Hominifimenecus microfluidus</name>
    <dbReference type="NCBI Taxonomy" id="2885348"/>
    <lineage>
        <taxon>Bacteria</taxon>
        <taxon>Bacillati</taxon>
        <taxon>Bacillota</taxon>
        <taxon>Clostridia</taxon>
        <taxon>Lachnospirales</taxon>
        <taxon>Lachnospiraceae</taxon>
        <taxon>Hominifimenecus</taxon>
    </lineage>
</organism>
<keyword evidence="1" id="KW-0472">Membrane</keyword>
<evidence type="ECO:0000313" key="3">
    <source>
        <dbReference type="EMBL" id="MCC2230690.1"/>
    </source>
</evidence>